<keyword evidence="4" id="KW-0249">Electron transport</keyword>
<reference evidence="10" key="2">
    <citation type="journal article" date="2017" name="Plant Physiol. Biochem.">
        <title>Differential oxidative and antioxidative response of duckweed Lemna minor toward plant growth promoting/inhibiting bacteria.</title>
        <authorList>
            <person name="Ishizawa H."/>
            <person name="Kuroda M."/>
            <person name="Morikawa M."/>
            <person name="Ike M."/>
        </authorList>
    </citation>
    <scope>NUCLEOTIDE SEQUENCE [LARGE SCALE GENOMIC DNA]</scope>
    <source>
        <strain evidence="10">M6</strain>
    </source>
</reference>
<name>A0A3G9G3F4_9CAUL</name>
<dbReference type="GO" id="GO:0020037">
    <property type="term" value="F:heme binding"/>
    <property type="evidence" value="ECO:0007669"/>
    <property type="project" value="InterPro"/>
</dbReference>
<evidence type="ECO:0000256" key="4">
    <source>
        <dbReference type="ARBA" id="ARBA00022982"/>
    </source>
</evidence>
<keyword evidence="1" id="KW-0813">Transport</keyword>
<evidence type="ECO:0000313" key="9">
    <source>
        <dbReference type="EMBL" id="BBF79484.1"/>
    </source>
</evidence>
<evidence type="ECO:0000313" key="10">
    <source>
        <dbReference type="Proteomes" id="UP000278756"/>
    </source>
</evidence>
<dbReference type="Gene3D" id="1.10.760.10">
    <property type="entry name" value="Cytochrome c-like domain"/>
    <property type="match status" value="1"/>
</dbReference>
<evidence type="ECO:0000256" key="3">
    <source>
        <dbReference type="ARBA" id="ARBA00022723"/>
    </source>
</evidence>
<evidence type="ECO:0000256" key="1">
    <source>
        <dbReference type="ARBA" id="ARBA00022448"/>
    </source>
</evidence>
<reference evidence="10" key="1">
    <citation type="journal article" date="2017" name="Biotechnol. Biofuels">
        <title>Evaluation of environmental bacterial communities as a factor affecting the growth of duckweed Lemna minor.</title>
        <authorList>
            <person name="Ishizawa H."/>
            <person name="Kuroda M."/>
            <person name="Morikawa M."/>
            <person name="Ike M."/>
        </authorList>
    </citation>
    <scope>NUCLEOTIDE SEQUENCE [LARGE SCALE GENOMIC DNA]</scope>
    <source>
        <strain evidence="10">M6</strain>
    </source>
</reference>
<sequence length="118" mass="12283">MKAALILAGLLAASGAQAQTVSGEDLFERYCASCHEVTAANGQGPSLKGVVGRKVASVAGFAYSPALKAAGAKGLRWDAAHLDRFLSDPSKLYPGTYMPQSVSKLENRAAIIAYLKAQ</sequence>
<feature type="domain" description="Cytochrome c" evidence="8">
    <location>
        <begin position="18"/>
        <end position="118"/>
    </location>
</feature>
<dbReference type="InterPro" id="IPR002327">
    <property type="entry name" value="Cyt_c_1A/1B"/>
</dbReference>
<gene>
    <name evidence="9" type="ORF">EM6_0050</name>
</gene>
<dbReference type="PANTHER" id="PTHR11961">
    <property type="entry name" value="CYTOCHROME C"/>
    <property type="match status" value="1"/>
</dbReference>
<dbReference type="InterPro" id="IPR036909">
    <property type="entry name" value="Cyt_c-like_dom_sf"/>
</dbReference>
<dbReference type="OrthoDB" id="9805828at2"/>
<keyword evidence="2 6" id="KW-0349">Heme</keyword>
<evidence type="ECO:0000256" key="2">
    <source>
        <dbReference type="ARBA" id="ARBA00022617"/>
    </source>
</evidence>
<dbReference type="GO" id="GO:0046872">
    <property type="term" value="F:metal ion binding"/>
    <property type="evidence" value="ECO:0007669"/>
    <property type="project" value="UniProtKB-KW"/>
</dbReference>
<keyword evidence="3 6" id="KW-0479">Metal-binding</keyword>
<dbReference type="AlphaFoldDB" id="A0A3G9G3F4"/>
<dbReference type="GO" id="GO:0009055">
    <property type="term" value="F:electron transfer activity"/>
    <property type="evidence" value="ECO:0007669"/>
    <property type="project" value="InterPro"/>
</dbReference>
<evidence type="ECO:0000259" key="8">
    <source>
        <dbReference type="PROSITE" id="PS51007"/>
    </source>
</evidence>
<dbReference type="SUPFAM" id="SSF46626">
    <property type="entry name" value="Cytochrome c"/>
    <property type="match status" value="1"/>
</dbReference>
<keyword evidence="7" id="KW-0732">Signal</keyword>
<dbReference type="Proteomes" id="UP000278756">
    <property type="component" value="Chromosome 1"/>
</dbReference>
<dbReference type="PRINTS" id="PR00604">
    <property type="entry name" value="CYTCHRMECIAB"/>
</dbReference>
<organism evidence="9 10">
    <name type="scientific">Asticcacaulis excentricus</name>
    <dbReference type="NCBI Taxonomy" id="78587"/>
    <lineage>
        <taxon>Bacteria</taxon>
        <taxon>Pseudomonadati</taxon>
        <taxon>Pseudomonadota</taxon>
        <taxon>Alphaproteobacteria</taxon>
        <taxon>Caulobacterales</taxon>
        <taxon>Caulobacteraceae</taxon>
        <taxon>Asticcacaulis</taxon>
    </lineage>
</organism>
<feature type="signal peptide" evidence="7">
    <location>
        <begin position="1"/>
        <end position="18"/>
    </location>
</feature>
<dbReference type="RefSeq" id="WP_126419485.1">
    <property type="nucleotide sequence ID" value="NZ_AP018827.1"/>
</dbReference>
<feature type="chain" id="PRO_5018143954" evidence="7">
    <location>
        <begin position="19"/>
        <end position="118"/>
    </location>
</feature>
<evidence type="ECO:0000256" key="5">
    <source>
        <dbReference type="ARBA" id="ARBA00023004"/>
    </source>
</evidence>
<evidence type="ECO:0000256" key="7">
    <source>
        <dbReference type="SAM" id="SignalP"/>
    </source>
</evidence>
<protein>
    <submittedName>
        <fullName evidence="9">Cytochrome c2</fullName>
    </submittedName>
</protein>
<dbReference type="PROSITE" id="PS51007">
    <property type="entry name" value="CYTC"/>
    <property type="match status" value="1"/>
</dbReference>
<proteinExistence type="predicted"/>
<dbReference type="Pfam" id="PF13442">
    <property type="entry name" value="Cytochrome_CBB3"/>
    <property type="match status" value="1"/>
</dbReference>
<dbReference type="EMBL" id="AP018827">
    <property type="protein sequence ID" value="BBF79484.1"/>
    <property type="molecule type" value="Genomic_DNA"/>
</dbReference>
<evidence type="ECO:0000256" key="6">
    <source>
        <dbReference type="PROSITE-ProRule" id="PRU00433"/>
    </source>
</evidence>
<dbReference type="InterPro" id="IPR009056">
    <property type="entry name" value="Cyt_c-like_dom"/>
</dbReference>
<keyword evidence="5 6" id="KW-0408">Iron</keyword>
<accession>A0A3G9G3F4</accession>